<dbReference type="EMBL" id="PYGI01000016">
    <property type="protein sequence ID" value="PSL12706.1"/>
    <property type="molecule type" value="Genomic_DNA"/>
</dbReference>
<reference evidence="1 2" key="1">
    <citation type="submission" date="2018-03" db="EMBL/GenBank/DDBJ databases">
        <title>Genomic Encyclopedia of Archaeal and Bacterial Type Strains, Phase II (KMG-II): from individual species to whole genera.</title>
        <authorList>
            <person name="Goeker M."/>
        </authorList>
    </citation>
    <scope>NUCLEOTIDE SEQUENCE [LARGE SCALE GENOMIC DNA]</scope>
    <source>
        <strain evidence="1 2">DSM 17586</strain>
    </source>
</reference>
<dbReference type="RefSeq" id="WP_106592326.1">
    <property type="nucleotide sequence ID" value="NZ_PYGI01000016.1"/>
</dbReference>
<gene>
    <name evidence="1" type="ORF">CLV44_11665</name>
</gene>
<evidence type="ECO:0000313" key="2">
    <source>
        <dbReference type="Proteomes" id="UP000242133"/>
    </source>
</evidence>
<comment type="caution">
    <text evidence="1">The sequence shown here is derived from an EMBL/GenBank/DDBJ whole genome shotgun (WGS) entry which is preliminary data.</text>
</comment>
<name>A0A2P8ETA0_9GAMM</name>
<evidence type="ECO:0000313" key="1">
    <source>
        <dbReference type="EMBL" id="PSL12706.1"/>
    </source>
</evidence>
<sequence length="698" mass="75721">MQKWIGAGVLVAAAGAGLAWQQGWFGAGAGEPLAAYVPADTVLYVGGQIDADQVEYMRNLPLMASSQFQTKELMAEMMNTGRNQTPQGQFVAAFFGDFLDNANTYGDMLEYYGIDLSHPHAIYMDGAVPVIRFGLNNEAAFWQALEKASTDSGLQPREATVGEATVKLWRLTPEDDKRLELAINVRDGVATLTAFHFLDQEADQLQRLALSKPTQSLADSGELEQLQKTYKFEDGMLALVHFERLAQGFLTPQSNSFGQDLTALFKAQDERMPAERMDATCRSEVLGLISQVPRLVAGNTAQSSGKAISMNSRSVLEIKNAEVVTTLASLRGHIPNHTRNSDNQIIGFGAGLNIDNLVPAATTLLQQATATESGCRELRELQRKISQANPAMMGMVTGMVQGTKGVGFSLYDIAIDADTQMPSRYDFLFSIATNNPQPLLGMMAMSPLGRQVQIPTDGTLTDVDLSFIAPGMSLKAGVQGNHLVAFSGEHAQKAVDALKDESLDANGLTRVAVNYSRFADLIDAIPPSIAREMDTGIADSGCVAQAQLSHMLRTQGADVDYTLDVIDQGISTDINMNLNSTDTKVINPVGKYTLYDQSYDCTDGEALGVEEIRADNTGSYTFSSDGCDLYRTEYTWSQEGNLFNLTAAKSESRDSCDDEWAAADTFNGECVLVPAEEGFRCIFTTEQGSSLLHYVPRS</sequence>
<organism evidence="1 2">
    <name type="scientific">Marinobacterium halophilum</name>
    <dbReference type="NCBI Taxonomy" id="267374"/>
    <lineage>
        <taxon>Bacteria</taxon>
        <taxon>Pseudomonadati</taxon>
        <taxon>Pseudomonadota</taxon>
        <taxon>Gammaproteobacteria</taxon>
        <taxon>Oceanospirillales</taxon>
        <taxon>Oceanospirillaceae</taxon>
        <taxon>Marinobacterium</taxon>
    </lineage>
</organism>
<keyword evidence="2" id="KW-1185">Reference proteome</keyword>
<dbReference type="AlphaFoldDB" id="A0A2P8ETA0"/>
<proteinExistence type="predicted"/>
<protein>
    <submittedName>
        <fullName evidence="1">Uncharacterized protein</fullName>
    </submittedName>
</protein>
<dbReference type="Proteomes" id="UP000242133">
    <property type="component" value="Unassembled WGS sequence"/>
</dbReference>
<accession>A0A2P8ETA0</accession>
<dbReference type="OrthoDB" id="5750169at2"/>